<sequence length="191" mass="21931">MSDSPQHLQWGTSINNNHHSDNHHSDNHHSIVVAPPPQQQPPLQQPPRVPRRRGTAWSEDEHKLFLFGLRRYGKGDWRSISRFAVVTRTPCQVASHAQKYFIRQSGEIKKRKSIHDVTLNEADYIQLSRSVPRHDLDPLPHNHNHIHNHNLDLTSNRSSHFSIHHNPNPQNLLAPSQYQDTTTMGGGIINI</sequence>
<dbReference type="STRING" id="3871.A0A1J7HTU8"/>
<dbReference type="InterPro" id="IPR009057">
    <property type="entry name" value="Homeodomain-like_sf"/>
</dbReference>
<evidence type="ECO:0000256" key="3">
    <source>
        <dbReference type="ARBA" id="ARBA00023125"/>
    </source>
</evidence>
<dbReference type="SMART" id="SM00717">
    <property type="entry name" value="SANT"/>
    <property type="match status" value="1"/>
</dbReference>
<evidence type="ECO:0000259" key="7">
    <source>
        <dbReference type="PROSITE" id="PS50090"/>
    </source>
</evidence>
<dbReference type="Proteomes" id="UP000188354">
    <property type="component" value="Chromosome LG09"/>
</dbReference>
<dbReference type="SUPFAM" id="SSF46689">
    <property type="entry name" value="Homeodomain-like"/>
    <property type="match status" value="1"/>
</dbReference>
<keyword evidence="3" id="KW-0238">DNA-binding</keyword>
<dbReference type="AlphaFoldDB" id="A0A1J7HTU8"/>
<dbReference type="Pfam" id="PF00249">
    <property type="entry name" value="Myb_DNA-binding"/>
    <property type="match status" value="1"/>
</dbReference>
<dbReference type="InterPro" id="IPR001005">
    <property type="entry name" value="SANT/Myb"/>
</dbReference>
<dbReference type="FunFam" id="1.10.10.60:FF:000009">
    <property type="entry name" value="transcription factor MYB1R1"/>
    <property type="match status" value="1"/>
</dbReference>
<dbReference type="EMBL" id="CM007369">
    <property type="protein sequence ID" value="OIW05189.1"/>
    <property type="molecule type" value="Genomic_DNA"/>
</dbReference>
<evidence type="ECO:0000313" key="9">
    <source>
        <dbReference type="EMBL" id="OIW05189.1"/>
    </source>
</evidence>
<dbReference type="CDD" id="cd00167">
    <property type="entry name" value="SANT"/>
    <property type="match status" value="1"/>
</dbReference>
<evidence type="ECO:0000256" key="2">
    <source>
        <dbReference type="ARBA" id="ARBA00023015"/>
    </source>
</evidence>
<feature type="domain" description="Myb-like" evidence="7">
    <location>
        <begin position="49"/>
        <end position="101"/>
    </location>
</feature>
<reference evidence="9 10" key="1">
    <citation type="journal article" date="2017" name="Plant Biotechnol. J.">
        <title>A comprehensive draft genome sequence for lupin (Lupinus angustifolius), an emerging health food: insights into plant-microbe interactions and legume evolution.</title>
        <authorList>
            <person name="Hane J.K."/>
            <person name="Ming Y."/>
            <person name="Kamphuis L.G."/>
            <person name="Nelson M.N."/>
            <person name="Garg G."/>
            <person name="Atkins C.A."/>
            <person name="Bayer P.E."/>
            <person name="Bravo A."/>
            <person name="Bringans S."/>
            <person name="Cannon S."/>
            <person name="Edwards D."/>
            <person name="Foley R."/>
            <person name="Gao L.L."/>
            <person name="Harrison M.J."/>
            <person name="Huang W."/>
            <person name="Hurgobin B."/>
            <person name="Li S."/>
            <person name="Liu C.W."/>
            <person name="McGrath A."/>
            <person name="Morahan G."/>
            <person name="Murray J."/>
            <person name="Weller J."/>
            <person name="Jian J."/>
            <person name="Singh K.B."/>
        </authorList>
    </citation>
    <scope>NUCLEOTIDE SEQUENCE [LARGE SCALE GENOMIC DNA]</scope>
    <source>
        <strain evidence="10">cv. Tanjil</strain>
        <tissue evidence="9">Whole plant</tissue>
    </source>
</reference>
<feature type="region of interest" description="Disordered" evidence="6">
    <location>
        <begin position="1"/>
        <end position="56"/>
    </location>
</feature>
<evidence type="ECO:0000256" key="6">
    <source>
        <dbReference type="SAM" id="MobiDB-lite"/>
    </source>
</evidence>
<evidence type="ECO:0000256" key="5">
    <source>
        <dbReference type="ARBA" id="ARBA00023242"/>
    </source>
</evidence>
<dbReference type="InterPro" id="IPR017930">
    <property type="entry name" value="Myb_dom"/>
</dbReference>
<keyword evidence="4" id="KW-0804">Transcription</keyword>
<evidence type="ECO:0000256" key="1">
    <source>
        <dbReference type="ARBA" id="ARBA00004123"/>
    </source>
</evidence>
<keyword evidence="10" id="KW-1185">Reference proteome</keyword>
<feature type="compositionally biased region" description="Basic and acidic residues" evidence="6">
    <location>
        <begin position="18"/>
        <end position="29"/>
    </location>
</feature>
<gene>
    <name evidence="9" type="ORF">TanjilG_19820</name>
</gene>
<dbReference type="GO" id="GO:0006355">
    <property type="term" value="P:regulation of DNA-templated transcription"/>
    <property type="evidence" value="ECO:0007669"/>
    <property type="project" value="UniProtKB-ARBA"/>
</dbReference>
<dbReference type="GO" id="GO:0009751">
    <property type="term" value="P:response to salicylic acid"/>
    <property type="evidence" value="ECO:0007669"/>
    <property type="project" value="TreeGrafter"/>
</dbReference>
<dbReference type="Gramene" id="OIW05189">
    <property type="protein sequence ID" value="OIW05189"/>
    <property type="gene ID" value="TanjilG_19820"/>
</dbReference>
<feature type="compositionally biased region" description="Pro residues" evidence="6">
    <location>
        <begin position="34"/>
        <end position="48"/>
    </location>
</feature>
<dbReference type="PROSITE" id="PS50090">
    <property type="entry name" value="MYB_LIKE"/>
    <property type="match status" value="1"/>
</dbReference>
<dbReference type="PANTHER" id="PTHR44191">
    <property type="entry name" value="TRANSCRIPTION FACTOR KUA1"/>
    <property type="match status" value="1"/>
</dbReference>
<evidence type="ECO:0000256" key="4">
    <source>
        <dbReference type="ARBA" id="ARBA00023163"/>
    </source>
</evidence>
<dbReference type="GO" id="GO:0009739">
    <property type="term" value="P:response to gibberellin"/>
    <property type="evidence" value="ECO:0007669"/>
    <property type="project" value="TreeGrafter"/>
</dbReference>
<dbReference type="InterPro" id="IPR006447">
    <property type="entry name" value="Myb_dom_plants"/>
</dbReference>
<dbReference type="GO" id="GO:0005634">
    <property type="term" value="C:nucleus"/>
    <property type="evidence" value="ECO:0007669"/>
    <property type="project" value="UniProtKB-SubCell"/>
</dbReference>
<dbReference type="InterPro" id="IPR052245">
    <property type="entry name" value="Plant_Stress_Dev_TF"/>
</dbReference>
<evidence type="ECO:0000259" key="8">
    <source>
        <dbReference type="PROSITE" id="PS51294"/>
    </source>
</evidence>
<accession>A0A1J7HTU8</accession>
<keyword evidence="5" id="KW-0539">Nucleus</keyword>
<proteinExistence type="predicted"/>
<dbReference type="PANTHER" id="PTHR44191:SF13">
    <property type="entry name" value="DUPLICATED HOMEODOMAIN-LIKE SUPERFAMILY PROTEIN"/>
    <property type="match status" value="1"/>
</dbReference>
<organism evidence="9 10">
    <name type="scientific">Lupinus angustifolius</name>
    <name type="common">Narrow-leaved blue lupine</name>
    <dbReference type="NCBI Taxonomy" id="3871"/>
    <lineage>
        <taxon>Eukaryota</taxon>
        <taxon>Viridiplantae</taxon>
        <taxon>Streptophyta</taxon>
        <taxon>Embryophyta</taxon>
        <taxon>Tracheophyta</taxon>
        <taxon>Spermatophyta</taxon>
        <taxon>Magnoliopsida</taxon>
        <taxon>eudicotyledons</taxon>
        <taxon>Gunneridae</taxon>
        <taxon>Pentapetalae</taxon>
        <taxon>rosids</taxon>
        <taxon>fabids</taxon>
        <taxon>Fabales</taxon>
        <taxon>Fabaceae</taxon>
        <taxon>Papilionoideae</taxon>
        <taxon>50 kb inversion clade</taxon>
        <taxon>genistoids sensu lato</taxon>
        <taxon>core genistoids</taxon>
        <taxon>Genisteae</taxon>
        <taxon>Lupinus</taxon>
    </lineage>
</organism>
<feature type="domain" description="HTH myb-type" evidence="8">
    <location>
        <begin position="50"/>
        <end position="105"/>
    </location>
</feature>
<dbReference type="GO" id="GO:0003677">
    <property type="term" value="F:DNA binding"/>
    <property type="evidence" value="ECO:0007669"/>
    <property type="project" value="UniProtKB-KW"/>
</dbReference>
<dbReference type="PROSITE" id="PS51294">
    <property type="entry name" value="HTH_MYB"/>
    <property type="match status" value="1"/>
</dbReference>
<dbReference type="Gene3D" id="1.10.10.60">
    <property type="entry name" value="Homeodomain-like"/>
    <property type="match status" value="1"/>
</dbReference>
<evidence type="ECO:0000313" key="10">
    <source>
        <dbReference type="Proteomes" id="UP000188354"/>
    </source>
</evidence>
<protein>
    <submittedName>
        <fullName evidence="9">Uncharacterized protein</fullName>
    </submittedName>
</protein>
<feature type="compositionally biased region" description="Polar residues" evidence="6">
    <location>
        <begin position="1"/>
        <end position="12"/>
    </location>
</feature>
<name>A0A1J7HTU8_LUPAN</name>
<comment type="subcellular location">
    <subcellularLocation>
        <location evidence="1">Nucleus</location>
    </subcellularLocation>
</comment>
<keyword evidence="2" id="KW-0805">Transcription regulation</keyword>
<dbReference type="NCBIfam" id="TIGR01557">
    <property type="entry name" value="myb_SHAQKYF"/>
    <property type="match status" value="1"/>
</dbReference>